<evidence type="ECO:0000313" key="3">
    <source>
        <dbReference type="EMBL" id="OMJ77445.1"/>
    </source>
</evidence>
<gene>
    <name evidence="3" type="ORF">SteCoe_22964</name>
</gene>
<evidence type="ECO:0000313" key="4">
    <source>
        <dbReference type="Proteomes" id="UP000187209"/>
    </source>
</evidence>
<protein>
    <submittedName>
        <fullName evidence="3">Uncharacterized protein</fullName>
    </submittedName>
</protein>
<accession>A0A1R2BLM4</accession>
<reference evidence="3 4" key="1">
    <citation type="submission" date="2016-11" db="EMBL/GenBank/DDBJ databases">
        <title>The macronuclear genome of Stentor coeruleus: a giant cell with tiny introns.</title>
        <authorList>
            <person name="Slabodnick M."/>
            <person name="Ruby J.G."/>
            <person name="Reiff S.B."/>
            <person name="Swart E.C."/>
            <person name="Gosai S."/>
            <person name="Prabakaran S."/>
            <person name="Witkowska E."/>
            <person name="Larue G.E."/>
            <person name="Fisher S."/>
            <person name="Freeman R.M."/>
            <person name="Gunawardena J."/>
            <person name="Chu W."/>
            <person name="Stover N.A."/>
            <person name="Gregory B.D."/>
            <person name="Nowacki M."/>
            <person name="Derisi J."/>
            <person name="Roy S.W."/>
            <person name="Marshall W.F."/>
            <person name="Sood P."/>
        </authorList>
    </citation>
    <scope>NUCLEOTIDE SEQUENCE [LARGE SCALE GENOMIC DNA]</scope>
    <source>
        <strain evidence="3">WM001</strain>
    </source>
</reference>
<feature type="coiled-coil region" evidence="1">
    <location>
        <begin position="325"/>
        <end position="397"/>
    </location>
</feature>
<dbReference type="EMBL" id="MPUH01000575">
    <property type="protein sequence ID" value="OMJ77445.1"/>
    <property type="molecule type" value="Genomic_DNA"/>
</dbReference>
<name>A0A1R2BLM4_9CILI</name>
<proteinExistence type="predicted"/>
<sequence length="493" mass="57158">MDYLKLSKIEDDLHISSIKEEEESDMDSRRELSVPPTKNEGSKSPTRRSVEEKNLDFSEKIDFLAPMSFPSTGTRSSKRLGYKITVSQETEFPMLVRGFDSEKSKDSELTKKRSLKDTFFRQNSVDEERADAMSAKCDSIPIQIDSLDEDDMEESWNFRSPSLFVNEELGSFMSFDKTINENFPKLYNIQVLSRVLSGEDSYETLLYLAINDGASGAPEAKSSVFQKFGFSNKKKENLMMDSAINSMNETEKTLEEYQIRNLELKKQLESLQGEVKKKKNDYNMLKNSINTILSNINEEKVSLHIKTKSLDLQISDFKKKRVEYMNQGRENVKNYGKKLDKLRETEERWNMNINDLRVDLVGIIDKKFMVMNKVERNKNLLQELKMLENLKIFQREQIELSLEMLLKTMDFFSESKDHSQFNKSFKEALKRVKEASFEAIEAESMFKEQATKDPRELIPYTRVSDTGPVKKGDRITLSSKISADVINKDISFK</sequence>
<comment type="caution">
    <text evidence="3">The sequence shown here is derived from an EMBL/GenBank/DDBJ whole genome shotgun (WGS) entry which is preliminary data.</text>
</comment>
<evidence type="ECO:0000256" key="1">
    <source>
        <dbReference type="SAM" id="Coils"/>
    </source>
</evidence>
<feature type="coiled-coil region" evidence="1">
    <location>
        <begin position="240"/>
        <end position="288"/>
    </location>
</feature>
<feature type="region of interest" description="Disordered" evidence="2">
    <location>
        <begin position="16"/>
        <end position="53"/>
    </location>
</feature>
<keyword evidence="4" id="KW-1185">Reference proteome</keyword>
<evidence type="ECO:0000256" key="2">
    <source>
        <dbReference type="SAM" id="MobiDB-lite"/>
    </source>
</evidence>
<keyword evidence="1" id="KW-0175">Coiled coil</keyword>
<dbReference type="AlphaFoldDB" id="A0A1R2BLM4"/>
<organism evidence="3 4">
    <name type="scientific">Stentor coeruleus</name>
    <dbReference type="NCBI Taxonomy" id="5963"/>
    <lineage>
        <taxon>Eukaryota</taxon>
        <taxon>Sar</taxon>
        <taxon>Alveolata</taxon>
        <taxon>Ciliophora</taxon>
        <taxon>Postciliodesmatophora</taxon>
        <taxon>Heterotrichea</taxon>
        <taxon>Heterotrichida</taxon>
        <taxon>Stentoridae</taxon>
        <taxon>Stentor</taxon>
    </lineage>
</organism>
<dbReference type="Proteomes" id="UP000187209">
    <property type="component" value="Unassembled WGS sequence"/>
</dbReference>
<dbReference type="OrthoDB" id="10585626at2759"/>